<dbReference type="Proteomes" id="UP000287394">
    <property type="component" value="Chromosome"/>
</dbReference>
<name>A0A402CT43_9BACT</name>
<dbReference type="RefSeq" id="WP_119320555.1">
    <property type="nucleotide sequence ID" value="NZ_AP025739.1"/>
</dbReference>
<evidence type="ECO:0000313" key="1">
    <source>
        <dbReference type="EMBL" id="BDI30860.1"/>
    </source>
</evidence>
<gene>
    <name evidence="1" type="ORF">CCAX7_29110</name>
</gene>
<dbReference type="Gene3D" id="2.160.20.80">
    <property type="entry name" value="E3 ubiquitin-protein ligase SopA"/>
    <property type="match status" value="3"/>
</dbReference>
<dbReference type="InterPro" id="IPR001646">
    <property type="entry name" value="5peptide_repeat"/>
</dbReference>
<dbReference type="SUPFAM" id="SSF141571">
    <property type="entry name" value="Pentapeptide repeat-like"/>
    <property type="match status" value="3"/>
</dbReference>
<dbReference type="PANTHER" id="PTHR14136:SF17">
    <property type="entry name" value="BTB_POZ DOMAIN-CONTAINING PROTEIN KCTD9"/>
    <property type="match status" value="1"/>
</dbReference>
<organism evidence="1 2">
    <name type="scientific">Capsulimonas corticalis</name>
    <dbReference type="NCBI Taxonomy" id="2219043"/>
    <lineage>
        <taxon>Bacteria</taxon>
        <taxon>Bacillati</taxon>
        <taxon>Armatimonadota</taxon>
        <taxon>Armatimonadia</taxon>
        <taxon>Capsulimonadales</taxon>
        <taxon>Capsulimonadaceae</taxon>
        <taxon>Capsulimonas</taxon>
    </lineage>
</organism>
<dbReference type="AlphaFoldDB" id="A0A402CT43"/>
<keyword evidence="2" id="KW-1185">Reference proteome</keyword>
<accession>A0A402CT43</accession>
<dbReference type="OrthoDB" id="7837851at2"/>
<dbReference type="Pfam" id="PF00805">
    <property type="entry name" value="Pentapeptide"/>
    <property type="match status" value="6"/>
</dbReference>
<reference evidence="1 2" key="1">
    <citation type="journal article" date="2019" name="Int. J. Syst. Evol. Microbiol.">
        <title>Capsulimonas corticalis gen. nov., sp. nov., an aerobic capsulated bacterium, of a novel bacterial order, Capsulimonadales ord. nov., of the class Armatimonadia of the phylum Armatimonadetes.</title>
        <authorList>
            <person name="Li J."/>
            <person name="Kudo C."/>
            <person name="Tonouchi A."/>
        </authorList>
    </citation>
    <scope>NUCLEOTIDE SEQUENCE [LARGE SCALE GENOMIC DNA]</scope>
    <source>
        <strain evidence="1 2">AX-7</strain>
    </source>
</reference>
<dbReference type="EMBL" id="AP025739">
    <property type="protein sequence ID" value="BDI30860.1"/>
    <property type="molecule type" value="Genomic_DNA"/>
</dbReference>
<evidence type="ECO:0000313" key="2">
    <source>
        <dbReference type="Proteomes" id="UP000287394"/>
    </source>
</evidence>
<dbReference type="KEGG" id="ccot:CCAX7_29110"/>
<dbReference type="InterPro" id="IPR051082">
    <property type="entry name" value="Pentapeptide-BTB/POZ_domain"/>
</dbReference>
<sequence>MKPFNFISKRKIPAFSVNKETISSVTTAHEDLLKPKVDPFSEAITAHDLWISTKGIEGQKLDVQKYDLKTADFAGANLSNIDLQGAKLKEIDFKDANVINTVFIDTDLEGSDLTEVNGLISEQLGGANLRRAKLPAEIKDFESLKNVEELSKNAGKLFLSMLLSSAFMLLTIQKTLDVQLITDSGTAKLPILDVDIAVRMFFWLAPTVLFFLYVAFHLYLQRLWESLSILPAVFPDGATIDQKTHPWLLSDLVRDYFPQLKSQRKPLSTIQSLLFSFLGYWFVPLMCLPFWARALPRRDWTITGTHVILIFLFMWTAVTFHHLTNITLRHKSKSINDWTTPKAFQLGKAKMNNAALSLAIGCIFFWLSTSAFNGVPRKLYQNNMPRPKLGTFNLRRWVPRILEELNVSPFANISDTEVSTKPTEWIDRDALHTPSPFQNIEFDYRTNQSLEKDYVQIAHVKPAFLTRSDLRYANAQNAFLVRADLNKSILDHADISHSDLRGAHMIDVSAQYTDLSSSLLSHADLSFANMSNSDLSYSDLRNTNLKGTNFRKAYLFVSNLKNSVLFRADFSNAITLNADLRNTQLMDTNFSGADLTQINFENTSLFNSNFTNANLTGARLHGAKLQTANLTNANLENADLSDADLSHVNWTGAKLIHVYYNKNTKWPLNFILQPIKPERINTNAKLNRAKI</sequence>
<dbReference type="PANTHER" id="PTHR14136">
    <property type="entry name" value="BTB_POZ DOMAIN-CONTAINING PROTEIN KCTD9"/>
    <property type="match status" value="1"/>
</dbReference>
<protein>
    <submittedName>
        <fullName evidence="1">Uncharacterized protein</fullName>
    </submittedName>
</protein>
<proteinExistence type="predicted"/>